<accession>A0A6A2YH40</accession>
<comment type="caution">
    <text evidence="1">The sequence shown here is derived from an EMBL/GenBank/DDBJ whole genome shotgun (WGS) entry which is preliminary data.</text>
</comment>
<gene>
    <name evidence="1" type="ORF">F3Y22_tig00111582pilonHSYRG01375</name>
</gene>
<dbReference type="EMBL" id="VEPZ02001375">
    <property type="protein sequence ID" value="KAE8676849.1"/>
    <property type="molecule type" value="Genomic_DNA"/>
</dbReference>
<protein>
    <submittedName>
        <fullName evidence="1">Uncharacterized protein</fullName>
    </submittedName>
</protein>
<evidence type="ECO:0000313" key="1">
    <source>
        <dbReference type="EMBL" id="KAE8676849.1"/>
    </source>
</evidence>
<proteinExistence type="predicted"/>
<dbReference type="Proteomes" id="UP000436088">
    <property type="component" value="Unassembled WGS sequence"/>
</dbReference>
<keyword evidence="2" id="KW-1185">Reference proteome</keyword>
<sequence length="143" mass="15606">MVVSKYWQVVGKMALFVSGPFALAENVANKLYTIWASETCFINASCRYKPSLLVTMSKDSKFGIRLHHQLFVLLVVGMTSVPGAPVAMKCNEALLYVAVGSSVVVVDLRTMQKVYTVAVYKPKLYSFAIMPSKSVICTGGLGK</sequence>
<name>A0A6A2YH40_HIBSY</name>
<reference evidence="1" key="1">
    <citation type="submission" date="2019-09" db="EMBL/GenBank/DDBJ databases">
        <title>Draft genome information of white flower Hibiscus syriacus.</title>
        <authorList>
            <person name="Kim Y.-M."/>
        </authorList>
    </citation>
    <scope>NUCLEOTIDE SEQUENCE [LARGE SCALE GENOMIC DNA]</scope>
    <source>
        <strain evidence="1">YM2019G1</strain>
    </source>
</reference>
<evidence type="ECO:0000313" key="2">
    <source>
        <dbReference type="Proteomes" id="UP000436088"/>
    </source>
</evidence>
<organism evidence="1 2">
    <name type="scientific">Hibiscus syriacus</name>
    <name type="common">Rose of Sharon</name>
    <dbReference type="NCBI Taxonomy" id="106335"/>
    <lineage>
        <taxon>Eukaryota</taxon>
        <taxon>Viridiplantae</taxon>
        <taxon>Streptophyta</taxon>
        <taxon>Embryophyta</taxon>
        <taxon>Tracheophyta</taxon>
        <taxon>Spermatophyta</taxon>
        <taxon>Magnoliopsida</taxon>
        <taxon>eudicotyledons</taxon>
        <taxon>Gunneridae</taxon>
        <taxon>Pentapetalae</taxon>
        <taxon>rosids</taxon>
        <taxon>malvids</taxon>
        <taxon>Malvales</taxon>
        <taxon>Malvaceae</taxon>
        <taxon>Malvoideae</taxon>
        <taxon>Hibiscus</taxon>
    </lineage>
</organism>
<dbReference type="AlphaFoldDB" id="A0A6A2YH40"/>